<dbReference type="SUPFAM" id="SSF54285">
    <property type="entry name" value="MoaD/ThiS"/>
    <property type="match status" value="1"/>
</dbReference>
<comment type="caution">
    <text evidence="1">The sequence shown here is derived from an EMBL/GenBank/DDBJ whole genome shotgun (WGS) entry which is preliminary data.</text>
</comment>
<dbReference type="Pfam" id="PF02597">
    <property type="entry name" value="ThiS"/>
    <property type="match status" value="1"/>
</dbReference>
<evidence type="ECO:0000313" key="2">
    <source>
        <dbReference type="Proteomes" id="UP000287823"/>
    </source>
</evidence>
<dbReference type="Gene3D" id="3.10.20.30">
    <property type="match status" value="1"/>
</dbReference>
<keyword evidence="2" id="KW-1185">Reference proteome</keyword>
<evidence type="ECO:0000313" key="1">
    <source>
        <dbReference type="EMBL" id="RUO32478.1"/>
    </source>
</evidence>
<dbReference type="AlphaFoldDB" id="A0A432WFC8"/>
<name>A0A432WFC8_9GAMM</name>
<reference evidence="1 2" key="1">
    <citation type="journal article" date="2011" name="Front. Microbiol.">
        <title>Genomic signatures of strain selection and enhancement in Bacillus atrophaeus var. globigii, a historical biowarfare simulant.</title>
        <authorList>
            <person name="Gibbons H.S."/>
            <person name="Broomall S.M."/>
            <person name="McNew L.A."/>
            <person name="Daligault H."/>
            <person name="Chapman C."/>
            <person name="Bruce D."/>
            <person name="Karavis M."/>
            <person name="Krepps M."/>
            <person name="McGregor P.A."/>
            <person name="Hong C."/>
            <person name="Park K.H."/>
            <person name="Akmal A."/>
            <person name="Feldman A."/>
            <person name="Lin J.S."/>
            <person name="Chang W.E."/>
            <person name="Higgs B.W."/>
            <person name="Demirev P."/>
            <person name="Lindquist J."/>
            <person name="Liem A."/>
            <person name="Fochler E."/>
            <person name="Read T.D."/>
            <person name="Tapia R."/>
            <person name="Johnson S."/>
            <person name="Bishop-Lilly K.A."/>
            <person name="Detter C."/>
            <person name="Han C."/>
            <person name="Sozhamannan S."/>
            <person name="Rosenzweig C.N."/>
            <person name="Skowronski E.W."/>
        </authorList>
    </citation>
    <scope>NUCLEOTIDE SEQUENCE [LARGE SCALE GENOMIC DNA]</scope>
    <source>
        <strain evidence="1 2">Y4G10-17</strain>
    </source>
</reference>
<gene>
    <name evidence="1" type="ORF">CWE14_10045</name>
</gene>
<dbReference type="RefSeq" id="WP_126799254.1">
    <property type="nucleotide sequence ID" value="NZ_PIPO01000004.1"/>
</dbReference>
<organism evidence="1 2">
    <name type="scientific">Aliidiomarina soli</name>
    <dbReference type="NCBI Taxonomy" id="1928574"/>
    <lineage>
        <taxon>Bacteria</taxon>
        <taxon>Pseudomonadati</taxon>
        <taxon>Pseudomonadota</taxon>
        <taxon>Gammaproteobacteria</taxon>
        <taxon>Alteromonadales</taxon>
        <taxon>Idiomarinaceae</taxon>
        <taxon>Aliidiomarina</taxon>
    </lineage>
</organism>
<sequence length="70" mass="7860">MFIYINQHAIACGSDDTLAKVIRAYCDDHQLHFDEVAVAHNDSLMPRSQWAHQRVVAEQRFSLFSAVAGG</sequence>
<dbReference type="InterPro" id="IPR016155">
    <property type="entry name" value="Mopterin_synth/thiamin_S_b"/>
</dbReference>
<protein>
    <recommendedName>
        <fullName evidence="3">Thiamine biosynthesis protein ThiS</fullName>
    </recommendedName>
</protein>
<dbReference type="InterPro" id="IPR012675">
    <property type="entry name" value="Beta-grasp_dom_sf"/>
</dbReference>
<evidence type="ECO:0008006" key="3">
    <source>
        <dbReference type="Google" id="ProtNLM"/>
    </source>
</evidence>
<proteinExistence type="predicted"/>
<dbReference type="Proteomes" id="UP000287823">
    <property type="component" value="Unassembled WGS sequence"/>
</dbReference>
<accession>A0A432WFC8</accession>
<dbReference type="InterPro" id="IPR003749">
    <property type="entry name" value="ThiS/MoaD-like"/>
</dbReference>
<dbReference type="EMBL" id="PIPO01000004">
    <property type="protein sequence ID" value="RUO32478.1"/>
    <property type="molecule type" value="Genomic_DNA"/>
</dbReference>